<proteinExistence type="predicted"/>
<feature type="transmembrane region" description="Helical" evidence="1">
    <location>
        <begin position="53"/>
        <end position="76"/>
    </location>
</feature>
<evidence type="ECO:0000313" key="3">
    <source>
        <dbReference type="Proteomes" id="UP000299102"/>
    </source>
</evidence>
<evidence type="ECO:0000313" key="2">
    <source>
        <dbReference type="EMBL" id="GBP63135.1"/>
    </source>
</evidence>
<dbReference type="Proteomes" id="UP000299102">
    <property type="component" value="Unassembled WGS sequence"/>
</dbReference>
<dbReference type="EMBL" id="BGZK01000860">
    <property type="protein sequence ID" value="GBP63135.1"/>
    <property type="molecule type" value="Genomic_DNA"/>
</dbReference>
<name>A0A4C1XLN5_EUMVA</name>
<protein>
    <submittedName>
        <fullName evidence="2">Opsin-3</fullName>
    </submittedName>
</protein>
<keyword evidence="3" id="KW-1185">Reference proteome</keyword>
<evidence type="ECO:0000256" key="1">
    <source>
        <dbReference type="SAM" id="Phobius"/>
    </source>
</evidence>
<keyword evidence="1" id="KW-1133">Transmembrane helix</keyword>
<reference evidence="2 3" key="1">
    <citation type="journal article" date="2019" name="Commun. Biol.">
        <title>The bagworm genome reveals a unique fibroin gene that provides high tensile strength.</title>
        <authorList>
            <person name="Kono N."/>
            <person name="Nakamura H."/>
            <person name="Ohtoshi R."/>
            <person name="Tomita M."/>
            <person name="Numata K."/>
            <person name="Arakawa K."/>
        </authorList>
    </citation>
    <scope>NUCLEOTIDE SEQUENCE [LARGE SCALE GENOMIC DNA]</scope>
</reference>
<sequence>MINHTIEEIGPMALPIRMASNEIAEQMLGWNIPDEHQDFVHDHWKQFPAVSKYWHYSLALIYAGLMTTSLLGNGIVI</sequence>
<gene>
    <name evidence="2" type="primary">OP3</name>
    <name evidence="2" type="ORF">EVAR_50066_1</name>
</gene>
<organism evidence="2 3">
    <name type="scientific">Eumeta variegata</name>
    <name type="common">Bagworm moth</name>
    <name type="synonym">Eumeta japonica</name>
    <dbReference type="NCBI Taxonomy" id="151549"/>
    <lineage>
        <taxon>Eukaryota</taxon>
        <taxon>Metazoa</taxon>
        <taxon>Ecdysozoa</taxon>
        <taxon>Arthropoda</taxon>
        <taxon>Hexapoda</taxon>
        <taxon>Insecta</taxon>
        <taxon>Pterygota</taxon>
        <taxon>Neoptera</taxon>
        <taxon>Endopterygota</taxon>
        <taxon>Lepidoptera</taxon>
        <taxon>Glossata</taxon>
        <taxon>Ditrysia</taxon>
        <taxon>Tineoidea</taxon>
        <taxon>Psychidae</taxon>
        <taxon>Oiketicinae</taxon>
        <taxon>Eumeta</taxon>
    </lineage>
</organism>
<comment type="caution">
    <text evidence="2">The sequence shown here is derived from an EMBL/GenBank/DDBJ whole genome shotgun (WGS) entry which is preliminary data.</text>
</comment>
<accession>A0A4C1XLN5</accession>
<dbReference type="OrthoDB" id="2105199at2759"/>
<keyword evidence="1" id="KW-0472">Membrane</keyword>
<keyword evidence="1" id="KW-0812">Transmembrane</keyword>
<dbReference type="AlphaFoldDB" id="A0A4C1XLN5"/>